<dbReference type="Pfam" id="PF13015">
    <property type="entry name" value="PRKCSH_1"/>
    <property type="match status" value="1"/>
</dbReference>
<evidence type="ECO:0000256" key="5">
    <source>
        <dbReference type="SAM" id="Coils"/>
    </source>
</evidence>
<keyword evidence="1" id="KW-0256">Endoplasmic reticulum</keyword>
<dbReference type="PROSITE" id="PS00018">
    <property type="entry name" value="EF_HAND_1"/>
    <property type="match status" value="1"/>
</dbReference>
<keyword evidence="5" id="KW-0175">Coiled coil</keyword>
<dbReference type="AlphaFoldDB" id="A0A9P0J253"/>
<dbReference type="InterPro" id="IPR036055">
    <property type="entry name" value="LDL_receptor-like_sf"/>
</dbReference>
<dbReference type="InterPro" id="IPR011992">
    <property type="entry name" value="EF-hand-dom_pair"/>
</dbReference>
<dbReference type="PANTHER" id="PTHR12630">
    <property type="entry name" value="N-LINKED OLIGOSACCHARIDE PROCESSING"/>
    <property type="match status" value="1"/>
</dbReference>
<dbReference type="PROSITE" id="PS50068">
    <property type="entry name" value="LDLRA_2"/>
    <property type="match status" value="1"/>
</dbReference>
<keyword evidence="7" id="KW-1133">Transmembrane helix</keyword>
<dbReference type="GO" id="GO:0005509">
    <property type="term" value="F:calcium ion binding"/>
    <property type="evidence" value="ECO:0007669"/>
    <property type="project" value="InterPro"/>
</dbReference>
<dbReference type="Proteomes" id="UP001154329">
    <property type="component" value="Chromosome 2"/>
</dbReference>
<dbReference type="Pfam" id="PF12999">
    <property type="entry name" value="PRKCSH-like"/>
    <property type="match status" value="1"/>
</dbReference>
<dbReference type="SUPFAM" id="SSF57424">
    <property type="entry name" value="LDL receptor-like module"/>
    <property type="match status" value="2"/>
</dbReference>
<proteinExistence type="predicted"/>
<dbReference type="GO" id="GO:0017177">
    <property type="term" value="C:glucosidase II complex"/>
    <property type="evidence" value="ECO:0007669"/>
    <property type="project" value="TreeGrafter"/>
</dbReference>
<feature type="compositionally biased region" description="Basic and acidic residues" evidence="6">
    <location>
        <begin position="305"/>
        <end position="318"/>
    </location>
</feature>
<keyword evidence="10" id="KW-1185">Reference proteome</keyword>
<evidence type="ECO:0000256" key="6">
    <source>
        <dbReference type="SAM" id="MobiDB-lite"/>
    </source>
</evidence>
<feature type="transmembrane region" description="Helical" evidence="7">
    <location>
        <begin position="6"/>
        <end position="27"/>
    </location>
</feature>
<dbReference type="Gene3D" id="4.10.400.10">
    <property type="entry name" value="Low-density Lipoprotein Receptor"/>
    <property type="match status" value="1"/>
</dbReference>
<feature type="compositionally biased region" description="Acidic residues" evidence="6">
    <location>
        <begin position="319"/>
        <end position="334"/>
    </location>
</feature>
<feature type="domain" description="EF-hand" evidence="8">
    <location>
        <begin position="224"/>
        <end position="259"/>
    </location>
</feature>
<dbReference type="PROSITE" id="PS50222">
    <property type="entry name" value="EF_HAND_2"/>
    <property type="match status" value="1"/>
</dbReference>
<keyword evidence="3" id="KW-1015">Disulfide bond</keyword>
<dbReference type="SUPFAM" id="SSF47473">
    <property type="entry name" value="EF-hand"/>
    <property type="match status" value="1"/>
</dbReference>
<evidence type="ECO:0000256" key="2">
    <source>
        <dbReference type="ARBA" id="ARBA00022837"/>
    </source>
</evidence>
<dbReference type="InterPro" id="IPR039794">
    <property type="entry name" value="Gtb1-like"/>
</dbReference>
<feature type="coiled-coil region" evidence="5">
    <location>
        <begin position="199"/>
        <end position="233"/>
    </location>
</feature>
<evidence type="ECO:0000259" key="8">
    <source>
        <dbReference type="PROSITE" id="PS50222"/>
    </source>
</evidence>
<keyword evidence="2" id="KW-0106">Calcium</keyword>
<dbReference type="EMBL" id="OU899035">
    <property type="protein sequence ID" value="CAH1725286.1"/>
    <property type="molecule type" value="Genomic_DNA"/>
</dbReference>
<evidence type="ECO:0000256" key="3">
    <source>
        <dbReference type="ARBA" id="ARBA00023157"/>
    </source>
</evidence>
<protein>
    <recommendedName>
        <fullName evidence="8">EF-hand domain-containing protein</fullName>
    </recommendedName>
</protein>
<name>A0A9P0J253_APHGO</name>
<dbReference type="InterPro" id="IPR002048">
    <property type="entry name" value="EF_hand_dom"/>
</dbReference>
<dbReference type="InterPro" id="IPR028146">
    <property type="entry name" value="PRKCSH_N"/>
</dbReference>
<evidence type="ECO:0000256" key="7">
    <source>
        <dbReference type="SAM" id="Phobius"/>
    </source>
</evidence>
<reference evidence="9" key="2">
    <citation type="submission" date="2022-10" db="EMBL/GenBank/DDBJ databases">
        <authorList>
            <consortium name="ENA_rothamsted_submissions"/>
            <consortium name="culmorum"/>
            <person name="King R."/>
        </authorList>
    </citation>
    <scope>NUCLEOTIDE SEQUENCE</scope>
</reference>
<gene>
    <name evidence="9" type="ORF">APHIGO_LOCUS6402</name>
</gene>
<reference evidence="9" key="1">
    <citation type="submission" date="2022-02" db="EMBL/GenBank/DDBJ databases">
        <authorList>
            <person name="King R."/>
        </authorList>
    </citation>
    <scope>NUCLEOTIDE SEQUENCE</scope>
</reference>
<dbReference type="PANTHER" id="PTHR12630:SF1">
    <property type="entry name" value="GLUCOSIDASE 2 SUBUNIT BETA"/>
    <property type="match status" value="1"/>
</dbReference>
<comment type="caution">
    <text evidence="4">Lacks conserved residue(s) required for the propagation of feature annotation.</text>
</comment>
<organism evidence="9 10">
    <name type="scientific">Aphis gossypii</name>
    <name type="common">Cotton aphid</name>
    <dbReference type="NCBI Taxonomy" id="80765"/>
    <lineage>
        <taxon>Eukaryota</taxon>
        <taxon>Metazoa</taxon>
        <taxon>Ecdysozoa</taxon>
        <taxon>Arthropoda</taxon>
        <taxon>Hexapoda</taxon>
        <taxon>Insecta</taxon>
        <taxon>Pterygota</taxon>
        <taxon>Neoptera</taxon>
        <taxon>Paraneoptera</taxon>
        <taxon>Hemiptera</taxon>
        <taxon>Sternorrhyncha</taxon>
        <taxon>Aphidomorpha</taxon>
        <taxon>Aphidoidea</taxon>
        <taxon>Aphididae</taxon>
        <taxon>Aphidini</taxon>
        <taxon>Aphis</taxon>
        <taxon>Aphis</taxon>
    </lineage>
</organism>
<dbReference type="InterPro" id="IPR018247">
    <property type="entry name" value="EF_Hand_1_Ca_BS"/>
</dbReference>
<sequence>MNVMENFYLFITVFCGIFTLINCTSIVKPRGIAFERASLYVPDKDFSCFDGSYIIPFSYVNDDYCDCPDASDEPGTSACPNGTFHCTNAGHTSLVIPSSRVNDGICDCCDGSDEWANMLRKGTCENTCEELGRAAREEAERVQKIFVAGHEIRAQLIAKGKELRLEKQNRITELFEIQRSAELTKNNTLHAKETAEEIEKSALEKYKIMNDEKKRQENEKEKLKDQNEAFEIFNQIDTNKNNKIEEEEVEAYATFDQNNDGTVSQDEKDYFMENKKEISLEDFVLNGWIRLKQLMLVENMDAKDTELPVDVDNDRQVEETEDQDENEDDSDHVEDDVKYTESEEFDESQYDEETKLIIEEAKQARNAFEEADRKFRDLQREVTHLQESLNKDFGPEDEFAALDGECYELSDREYVYKLCLFDQV</sequence>
<keyword evidence="7" id="KW-0812">Transmembrane</keyword>
<dbReference type="CDD" id="cd00112">
    <property type="entry name" value="LDLa"/>
    <property type="match status" value="1"/>
</dbReference>
<evidence type="ECO:0000313" key="10">
    <source>
        <dbReference type="Proteomes" id="UP001154329"/>
    </source>
</evidence>
<evidence type="ECO:0000256" key="4">
    <source>
        <dbReference type="PROSITE-ProRule" id="PRU00124"/>
    </source>
</evidence>
<dbReference type="InterPro" id="IPR036607">
    <property type="entry name" value="PRKCSH"/>
</dbReference>
<evidence type="ECO:0000313" key="9">
    <source>
        <dbReference type="EMBL" id="CAH1725286.1"/>
    </source>
</evidence>
<dbReference type="GO" id="GO:0006491">
    <property type="term" value="P:N-glycan processing"/>
    <property type="evidence" value="ECO:0007669"/>
    <property type="project" value="TreeGrafter"/>
</dbReference>
<feature type="coiled-coil region" evidence="5">
    <location>
        <begin position="361"/>
        <end position="388"/>
    </location>
</feature>
<accession>A0A9P0J253</accession>
<keyword evidence="7" id="KW-0472">Membrane</keyword>
<dbReference type="InterPro" id="IPR002172">
    <property type="entry name" value="LDrepeatLR_classA_rpt"/>
</dbReference>
<feature type="region of interest" description="Disordered" evidence="6">
    <location>
        <begin position="305"/>
        <end position="350"/>
    </location>
</feature>
<evidence type="ECO:0000256" key="1">
    <source>
        <dbReference type="ARBA" id="ARBA00022824"/>
    </source>
</evidence>